<comment type="similarity">
    <text evidence="2 13">Belongs to the cytospin-A family.</text>
</comment>
<evidence type="ECO:0000259" key="16">
    <source>
        <dbReference type="PROSITE" id="PS50021"/>
    </source>
</evidence>
<dbReference type="EMBL" id="JAAWVO010038347">
    <property type="protein sequence ID" value="MBN3318098.1"/>
    <property type="molecule type" value="Genomic_DNA"/>
</dbReference>
<evidence type="ECO:0000256" key="2">
    <source>
        <dbReference type="ARBA" id="ARBA00009452"/>
    </source>
</evidence>
<comment type="function">
    <text evidence="12 13">Involved in cytokinesis and spindle organization. May play a role in actin cytoskeleton organization and microtubule stabilization and hence required for proper cell adhesion and migration.</text>
</comment>
<feature type="compositionally biased region" description="Polar residues" evidence="15">
    <location>
        <begin position="7"/>
        <end position="18"/>
    </location>
</feature>
<dbReference type="SMART" id="SM00033">
    <property type="entry name" value="CH"/>
    <property type="match status" value="1"/>
</dbReference>
<evidence type="ECO:0000256" key="14">
    <source>
        <dbReference type="SAM" id="Coils"/>
    </source>
</evidence>
<keyword evidence="9 14" id="KW-0175">Coiled coil</keyword>
<evidence type="ECO:0000256" key="8">
    <source>
        <dbReference type="ARBA" id="ARBA00022949"/>
    </source>
</evidence>
<feature type="coiled-coil region" evidence="14">
    <location>
        <begin position="269"/>
        <end position="356"/>
    </location>
</feature>
<accession>A0A8J7TBT0</accession>
<dbReference type="Pfam" id="PF00307">
    <property type="entry name" value="CH"/>
    <property type="match status" value="1"/>
</dbReference>
<evidence type="ECO:0000256" key="12">
    <source>
        <dbReference type="ARBA" id="ARBA00025131"/>
    </source>
</evidence>
<evidence type="ECO:0000256" key="13">
    <source>
        <dbReference type="RuleBase" id="RU367063"/>
    </source>
</evidence>
<dbReference type="Proteomes" id="UP000736164">
    <property type="component" value="Unassembled WGS sequence"/>
</dbReference>
<evidence type="ECO:0000256" key="7">
    <source>
        <dbReference type="ARBA" id="ARBA00022868"/>
    </source>
</evidence>
<dbReference type="InterPro" id="IPR050540">
    <property type="entry name" value="F-actin_Monoox_Mical"/>
</dbReference>
<dbReference type="GO" id="GO:0005921">
    <property type="term" value="C:gap junction"/>
    <property type="evidence" value="ECO:0007669"/>
    <property type="project" value="UniProtKB-SubCell"/>
</dbReference>
<dbReference type="SUPFAM" id="SSF47576">
    <property type="entry name" value="Calponin-homology domain, CH-domain"/>
    <property type="match status" value="1"/>
</dbReference>
<protein>
    <recommendedName>
        <fullName evidence="4 13">Cytospin-A</fullName>
    </recommendedName>
</protein>
<dbReference type="PANTHER" id="PTHR23167">
    <property type="entry name" value="CALPONIN HOMOLOGY DOMAIN-CONTAINING PROTEIN DDB_G0272472-RELATED"/>
    <property type="match status" value="1"/>
</dbReference>
<comment type="subcellular location">
    <subcellularLocation>
        <location evidence="1 13">Cytoplasm</location>
        <location evidence="1 13">Cytoskeleton</location>
        <location evidence="1 13">Spindle</location>
    </subcellularLocation>
    <subcellularLocation>
        <location evidence="13">Cytoplasm</location>
        <location evidence="13">Cytoskeleton</location>
    </subcellularLocation>
    <subcellularLocation>
        <location evidence="13">Cell junction</location>
        <location evidence="13">Gap junction</location>
    </subcellularLocation>
</comment>
<dbReference type="GO" id="GO:0051301">
    <property type="term" value="P:cell division"/>
    <property type="evidence" value="ECO:0007669"/>
    <property type="project" value="UniProtKB-UniRule"/>
</dbReference>
<keyword evidence="10 13" id="KW-0206">Cytoskeleton</keyword>
<dbReference type="GO" id="GO:0005819">
    <property type="term" value="C:spindle"/>
    <property type="evidence" value="ECO:0007669"/>
    <property type="project" value="UniProtKB-SubCell"/>
</dbReference>
<feature type="non-terminal residue" evidence="17">
    <location>
        <position position="1"/>
    </location>
</feature>
<keyword evidence="5 13" id="KW-0963">Cytoplasm</keyword>
<feature type="non-terminal residue" evidence="17">
    <location>
        <position position="648"/>
    </location>
</feature>
<feature type="region of interest" description="Disordered" evidence="15">
    <location>
        <begin position="371"/>
        <end position="469"/>
    </location>
</feature>
<feature type="compositionally biased region" description="Basic and acidic residues" evidence="15">
    <location>
        <begin position="418"/>
        <end position="456"/>
    </location>
</feature>
<evidence type="ECO:0000256" key="15">
    <source>
        <dbReference type="SAM" id="MobiDB-lite"/>
    </source>
</evidence>
<evidence type="ECO:0000313" key="17">
    <source>
        <dbReference type="EMBL" id="MBN3318098.1"/>
    </source>
</evidence>
<evidence type="ECO:0000256" key="6">
    <source>
        <dbReference type="ARBA" id="ARBA00022618"/>
    </source>
</evidence>
<organism evidence="17 18">
    <name type="scientific">Atractosteus spatula</name>
    <name type="common">Alligator gar</name>
    <name type="synonym">Lepisosteus spatula</name>
    <dbReference type="NCBI Taxonomy" id="7917"/>
    <lineage>
        <taxon>Eukaryota</taxon>
        <taxon>Metazoa</taxon>
        <taxon>Chordata</taxon>
        <taxon>Craniata</taxon>
        <taxon>Vertebrata</taxon>
        <taxon>Euteleostomi</taxon>
        <taxon>Actinopterygii</taxon>
        <taxon>Neopterygii</taxon>
        <taxon>Holostei</taxon>
        <taxon>Semionotiformes</taxon>
        <taxon>Lepisosteidae</taxon>
        <taxon>Atractosteus</taxon>
    </lineage>
</organism>
<keyword evidence="11 13" id="KW-0131">Cell cycle</keyword>
<dbReference type="InterPro" id="IPR036872">
    <property type="entry name" value="CH_dom_sf"/>
</dbReference>
<feature type="region of interest" description="Disordered" evidence="15">
    <location>
        <begin position="190"/>
        <end position="228"/>
    </location>
</feature>
<keyword evidence="7 13" id="KW-0303">Gap junction</keyword>
<evidence type="ECO:0000256" key="10">
    <source>
        <dbReference type="ARBA" id="ARBA00023212"/>
    </source>
</evidence>
<dbReference type="PROSITE" id="PS50021">
    <property type="entry name" value="CH"/>
    <property type="match status" value="1"/>
</dbReference>
<keyword evidence="6 13" id="KW-0132">Cell division</keyword>
<feature type="domain" description="Calponin-homology (CH)" evidence="16">
    <location>
        <begin position="542"/>
        <end position="647"/>
    </location>
</feature>
<feature type="region of interest" description="Disordered" evidence="15">
    <location>
        <begin position="1"/>
        <end position="40"/>
    </location>
</feature>
<evidence type="ECO:0000256" key="4">
    <source>
        <dbReference type="ARBA" id="ARBA00015657"/>
    </source>
</evidence>
<proteinExistence type="inferred from homology"/>
<evidence type="ECO:0000256" key="5">
    <source>
        <dbReference type="ARBA" id="ARBA00022490"/>
    </source>
</evidence>
<evidence type="ECO:0000256" key="3">
    <source>
        <dbReference type="ARBA" id="ARBA00011235"/>
    </source>
</evidence>
<dbReference type="GO" id="GO:0005737">
    <property type="term" value="C:cytoplasm"/>
    <property type="evidence" value="ECO:0007669"/>
    <property type="project" value="UniProtKB-UniRule"/>
</dbReference>
<dbReference type="InterPro" id="IPR001715">
    <property type="entry name" value="CH_dom"/>
</dbReference>
<comment type="caution">
    <text evidence="17">The sequence shown here is derived from an EMBL/GenBank/DDBJ whole genome shotgun (WGS) entry which is preliminary data.</text>
</comment>
<keyword evidence="8 13" id="KW-0965">Cell junction</keyword>
<gene>
    <name evidence="17" type="primary">Specc1l_1</name>
    <name evidence="17" type="ORF">GTO95_0002067</name>
</gene>
<evidence type="ECO:0000256" key="9">
    <source>
        <dbReference type="ARBA" id="ARBA00023054"/>
    </source>
</evidence>
<reference evidence="17" key="1">
    <citation type="journal article" date="2021" name="Cell">
        <title>Tracing the genetic footprints of vertebrate landing in non-teleost ray-finned fishes.</title>
        <authorList>
            <person name="Bi X."/>
            <person name="Wang K."/>
            <person name="Yang L."/>
            <person name="Pan H."/>
            <person name="Jiang H."/>
            <person name="Wei Q."/>
            <person name="Fang M."/>
            <person name="Yu H."/>
            <person name="Zhu C."/>
            <person name="Cai Y."/>
            <person name="He Y."/>
            <person name="Gan X."/>
            <person name="Zeng H."/>
            <person name="Yu D."/>
            <person name="Zhu Y."/>
            <person name="Jiang H."/>
            <person name="Qiu Q."/>
            <person name="Yang H."/>
            <person name="Zhang Y.E."/>
            <person name="Wang W."/>
            <person name="Zhu M."/>
            <person name="He S."/>
            <person name="Zhang G."/>
        </authorList>
    </citation>
    <scope>NUCLEOTIDE SEQUENCE</scope>
    <source>
        <strain evidence="17">Allg_001</strain>
    </source>
</reference>
<dbReference type="AlphaFoldDB" id="A0A8J7TBT0"/>
<evidence type="ECO:0000256" key="1">
    <source>
        <dbReference type="ARBA" id="ARBA00004186"/>
    </source>
</evidence>
<comment type="subunit">
    <text evidence="3 13">May interact with both microtubules and actin cytoskeleton.</text>
</comment>
<dbReference type="FunFam" id="1.10.418.10:FF:000020">
    <property type="entry name" value="Cytospin-A isoform 1"/>
    <property type="match status" value="1"/>
</dbReference>
<dbReference type="PANTHER" id="PTHR23167:SF18">
    <property type="entry name" value="CYTOSPIN-A"/>
    <property type="match status" value="1"/>
</dbReference>
<evidence type="ECO:0000256" key="11">
    <source>
        <dbReference type="ARBA" id="ARBA00023306"/>
    </source>
</evidence>
<evidence type="ECO:0000313" key="18">
    <source>
        <dbReference type="Proteomes" id="UP000736164"/>
    </source>
</evidence>
<dbReference type="Gene3D" id="1.10.418.10">
    <property type="entry name" value="Calponin-like domain"/>
    <property type="match status" value="1"/>
</dbReference>
<sequence length="648" mass="70946">MRRVAEQTGQGRTSSTRADINPKGRDRRSRRGPQSPRWSLEVCGREPGVLQDLPTRCSGQSITCWLVFGRVEGPESAGLACTRTVRPYDGLKGHQQSGKVPADSDAFHTPPTTPPVHSLPCPPPHSAPEQPAEETPPPQAAEWSPGGRWTGGGTEPLASLDRGVEDVGRGPRVLPGAARCLPLCEDTRRAPLSARGGGPPNATPEDVSAGTGSPAEWVEKDSGLDQSSEQDCSLAEESSLSLEQLLGRLQASLGPNPGWAGILSVAGLAGRLLEEREELLVEVKSLKETIRAERMEWLQFQSDLQVAVSVADRLKTEAEEELSALRVSQREALGRQAELERELKELRQMHSDTCSELSALKRSCATLELDPLKDKAVPGQGPGERPGPERQGPGERPGPERQGPGERPGPERQGPGESELRPHGAQTEHQRKGEGEQRSFLRLERTRETRSHDSKASSRGLKSQRAREWVADQDSNRDRCCNAIITESRRRIEGEENRDLRRETGELCCLCCRCCLLALPSRCPAPPRSGGGVNSLLRRHGGSKRNSLLHWCQSRTKGYENVDITNFSSSWADGLAFCALYHTYLPGHIAYSSLSPADPRENLKLAFRTGFSVGVPSSLTVEEMLSAGGPDWQRVLEYVESIYRHFEM</sequence>
<feature type="region of interest" description="Disordered" evidence="15">
    <location>
        <begin position="92"/>
        <end position="176"/>
    </location>
</feature>
<keyword evidence="18" id="KW-1185">Reference proteome</keyword>
<name>A0A8J7TBT0_ATRSP</name>